<comment type="caution">
    <text evidence="1">The sequence shown here is derived from an EMBL/GenBank/DDBJ whole genome shotgun (WGS) entry which is preliminary data.</text>
</comment>
<dbReference type="EMBL" id="WEKV01000002">
    <property type="protein sequence ID" value="KAB7787812.1"/>
    <property type="molecule type" value="Genomic_DNA"/>
</dbReference>
<name>A0A514KJN4_9HYPH</name>
<dbReference type="AlphaFoldDB" id="A0A514KJN4"/>
<reference evidence="1 2" key="1">
    <citation type="submission" date="2019-10" db="EMBL/GenBank/DDBJ databases">
        <title>Draft Genome Sequence of the Caffeine Degrading Methylotroph Methylorubrum populi PINKEL.</title>
        <authorList>
            <person name="Dawson S.C."/>
            <person name="Zhang X."/>
            <person name="Wright M.E."/>
            <person name="Sharma G."/>
            <person name="Langner J.T."/>
            <person name="Ditty J.L."/>
            <person name="Subuyuj G.A."/>
        </authorList>
    </citation>
    <scope>NUCLEOTIDE SEQUENCE [LARGE SCALE GENOMIC DNA]</scope>
    <source>
        <strain evidence="1 2">Pinkel</strain>
    </source>
</reference>
<sequence length="64" mass="7096">MSDDSISEQISKTNAVLAEWAARSASDSEQLIERFERMGYAVRGKSEDEIAEVLKKPPTRPAQA</sequence>
<dbReference type="Proteomes" id="UP000469949">
    <property type="component" value="Unassembled WGS sequence"/>
</dbReference>
<gene>
    <name evidence="1" type="ORF">F8B43_0265</name>
</gene>
<dbReference type="RefSeq" id="WP_141950204.1">
    <property type="nucleotide sequence ID" value="NZ_CP039546.1"/>
</dbReference>
<evidence type="ECO:0000313" key="1">
    <source>
        <dbReference type="EMBL" id="KAB7787812.1"/>
    </source>
</evidence>
<organism evidence="1 2">
    <name type="scientific">Methylorubrum populi</name>
    <dbReference type="NCBI Taxonomy" id="223967"/>
    <lineage>
        <taxon>Bacteria</taxon>
        <taxon>Pseudomonadati</taxon>
        <taxon>Pseudomonadota</taxon>
        <taxon>Alphaproteobacteria</taxon>
        <taxon>Hyphomicrobiales</taxon>
        <taxon>Methylobacteriaceae</taxon>
        <taxon>Methylorubrum</taxon>
    </lineage>
</organism>
<evidence type="ECO:0000313" key="2">
    <source>
        <dbReference type="Proteomes" id="UP000469949"/>
    </source>
</evidence>
<protein>
    <submittedName>
        <fullName evidence="1">Uncharacterized protein</fullName>
    </submittedName>
</protein>
<accession>A0A514KJN4</accession>
<proteinExistence type="predicted"/>